<dbReference type="AlphaFoldDB" id="A0A833P9I2"/>
<name>A0A833P9I2_ACIBZ</name>
<accession>A0A833P9I2</accession>
<organism evidence="1 2">
    <name type="scientific">Acinetobacter bereziniae</name>
    <name type="common">Acinetobacter genomosp. 10</name>
    <dbReference type="NCBI Taxonomy" id="106648"/>
    <lineage>
        <taxon>Bacteria</taxon>
        <taxon>Pseudomonadati</taxon>
        <taxon>Pseudomonadota</taxon>
        <taxon>Gammaproteobacteria</taxon>
        <taxon>Moraxellales</taxon>
        <taxon>Moraxellaceae</taxon>
        <taxon>Acinetobacter</taxon>
    </lineage>
</organism>
<evidence type="ECO:0000313" key="2">
    <source>
        <dbReference type="Proteomes" id="UP000490535"/>
    </source>
</evidence>
<protein>
    <submittedName>
        <fullName evidence="1">Uncharacterized protein</fullName>
    </submittedName>
</protein>
<comment type="caution">
    <text evidence="1">The sequence shown here is derived from an EMBL/GenBank/DDBJ whole genome shotgun (WGS) entry which is preliminary data.</text>
</comment>
<proteinExistence type="predicted"/>
<dbReference type="Proteomes" id="UP000490535">
    <property type="component" value="Unassembled WGS sequence"/>
</dbReference>
<sequence>MSAERYLLSNLKDLPKDQQEQSKSYLKNIMDSMGHVIDVYPVWHPLIVDKSNWIYYQTPHRQNGYSKIDHNVFFTDGFITCPYNEASNYGQDVIDAVNSLSVPKGVVITAEKIPVTLYNSGTTAILVKCLWQGLCTNSDGNIEMSAITPMLLSSALKIYENEQKSLTIDEMMADYLLGKPCGKRSSLFVGQNEGLQIKKIWQSILNTGMI</sequence>
<dbReference type="EMBL" id="WNDP01000334">
    <property type="protein sequence ID" value="KAF1010073.1"/>
    <property type="molecule type" value="Genomic_DNA"/>
</dbReference>
<evidence type="ECO:0000313" key="1">
    <source>
        <dbReference type="EMBL" id="KAF1010073.1"/>
    </source>
</evidence>
<reference evidence="2" key="1">
    <citation type="journal article" date="2020" name="MBio">
        <title>Horizontal gene transfer to a defensive symbiont with a reduced genome amongst a multipartite beetle microbiome.</title>
        <authorList>
            <person name="Waterworth S.C."/>
            <person name="Florez L.V."/>
            <person name="Rees E.R."/>
            <person name="Hertweck C."/>
            <person name="Kaltenpoth M."/>
            <person name="Kwan J.C."/>
        </authorList>
    </citation>
    <scope>NUCLEOTIDE SEQUENCE [LARGE SCALE GENOMIC DNA]</scope>
</reference>
<gene>
    <name evidence="1" type="ORF">GAK29_05102</name>
</gene>